<gene>
    <name evidence="1" type="ORF">C2L65_40635</name>
</gene>
<dbReference type="AlphaFoldDB" id="A0A2I8F244"/>
<evidence type="ECO:0000313" key="2">
    <source>
        <dbReference type="Proteomes" id="UP000243502"/>
    </source>
</evidence>
<organism evidence="1 2">
    <name type="scientific">Paraburkholderia terrae</name>
    <dbReference type="NCBI Taxonomy" id="311230"/>
    <lineage>
        <taxon>Bacteria</taxon>
        <taxon>Pseudomonadati</taxon>
        <taxon>Pseudomonadota</taxon>
        <taxon>Betaproteobacteria</taxon>
        <taxon>Burkholderiales</taxon>
        <taxon>Burkholderiaceae</taxon>
        <taxon>Paraburkholderia</taxon>
    </lineage>
</organism>
<name>A0A2I8F244_9BURK</name>
<protein>
    <submittedName>
        <fullName evidence="1">Uncharacterized protein</fullName>
    </submittedName>
</protein>
<sequence>MPLTFDELIELLDKSISVAGDSKSKKALLADIFQPMTYGEDTELDPDVVLDLPQTQTILAKLITLTTNETKASYGARPELRAERLTALKKVQSWVAGGSTTSPVFSNVNRFHVAVQVALRVRRPSSMNQGPQGFCGPASILVPVVRGCPLDYVGFVGDLFDKGIARFGETDVDVQQANPFRHGWTADCGPAADFIALGSLRCNVEAFVSAPLGGGQAFDFLSEESHATTPGQIEMLLKQAGYRTVQNQALTDYTSPRDGTRLSTAGTNLTSCTSLFRRAPDCVVIMLVHGILASHAKRNKVIEGDAHVPKLSDLHWILVRRIEADAPNVPTGRVKMKLYTWKWTGLGDFAMKDFLPRYYGYVSAEL</sequence>
<evidence type="ECO:0000313" key="1">
    <source>
        <dbReference type="EMBL" id="AUT65800.1"/>
    </source>
</evidence>
<dbReference type="OrthoDB" id="527753at2"/>
<accession>A0A2I8F244</accession>
<proteinExistence type="predicted"/>
<dbReference type="Proteomes" id="UP000243502">
    <property type="component" value="Chromosome 3"/>
</dbReference>
<dbReference type="RefSeq" id="WP_042305568.1">
    <property type="nucleotide sequence ID" value="NZ_CP026113.1"/>
</dbReference>
<dbReference type="EMBL" id="CP026113">
    <property type="protein sequence ID" value="AUT65800.1"/>
    <property type="molecule type" value="Genomic_DNA"/>
</dbReference>
<dbReference type="KEGG" id="pter:C2L65_40635"/>
<reference evidence="1 2" key="1">
    <citation type="submission" date="2018-01" db="EMBL/GenBank/DDBJ databases">
        <title>Species boundaries and ecological features among Paraburkholderia terrae DSMZ17804T, P. hospita DSMZ17164T and P. caribensis DSMZ13236T.</title>
        <authorList>
            <person name="Pratama A.A."/>
        </authorList>
    </citation>
    <scope>NUCLEOTIDE SEQUENCE [LARGE SCALE GENOMIC DNA]</scope>
    <source>
        <strain evidence="1 2">DSM 17804</strain>
    </source>
</reference>